<dbReference type="EMBL" id="MU032350">
    <property type="protein sequence ID" value="KAF3762921.1"/>
    <property type="molecule type" value="Genomic_DNA"/>
</dbReference>
<name>A0A9P5CMB6_CRYP1</name>
<accession>A0A9P5CMB6</accession>
<evidence type="ECO:0000313" key="1">
    <source>
        <dbReference type="EMBL" id="KAF3762921.1"/>
    </source>
</evidence>
<reference evidence="1" key="1">
    <citation type="journal article" date="2020" name="Phytopathology">
        <title>Genome sequence of the chestnut blight fungus Cryphonectria parasitica EP155: A fundamental resource for an archetypical invasive plant pathogen.</title>
        <authorList>
            <person name="Crouch J.A."/>
            <person name="Dawe A."/>
            <person name="Aerts A."/>
            <person name="Barry K."/>
            <person name="Churchill A.C.L."/>
            <person name="Grimwood J."/>
            <person name="Hillman B."/>
            <person name="Milgroom M.G."/>
            <person name="Pangilinan J."/>
            <person name="Smith M."/>
            <person name="Salamov A."/>
            <person name="Schmutz J."/>
            <person name="Yadav J."/>
            <person name="Grigoriev I.V."/>
            <person name="Nuss D."/>
        </authorList>
    </citation>
    <scope>NUCLEOTIDE SEQUENCE</scope>
    <source>
        <strain evidence="1">EP155</strain>
    </source>
</reference>
<protein>
    <submittedName>
        <fullName evidence="1">Uncharacterized protein</fullName>
    </submittedName>
</protein>
<comment type="caution">
    <text evidence="1">The sequence shown here is derived from an EMBL/GenBank/DDBJ whole genome shotgun (WGS) entry which is preliminary data.</text>
</comment>
<sequence>MYIHDATMVHKCKPANGRSANTSFPAVIYPNPIPSPYRDGARCEILQPRTGGHEIDAREPCSSCVSILGYGYGPFLLAGSHYILYLKTKAEVLPQYLDVTPHKGPRRSSTVIYQLLDNLPIKTRHPPGRLPHLRRGQLVIPTSGCNRGSNMPQLEKMTQKEAVAPSLPNVGLLGHFADRSTAGAGLGGPRKGALTVNWVISLVNVSAGCEQQQLLYNYHIKVVFQGLFNPMHVVIPIGPPPLVVDLVHRLRKEIKWAEGGGCEDQNEGKEDENQKAWGKEKMCDEYCQPRRQRKRNVREMTQGLNVQWPTWAFFLRDPEADANCLWLGFTNIWRRGKAEYVVMMKSDLRSGKKKTMSRHMSLVLVNTKRNTE</sequence>
<dbReference type="GeneID" id="63842718"/>
<dbReference type="RefSeq" id="XP_040773900.1">
    <property type="nucleotide sequence ID" value="XM_040925589.1"/>
</dbReference>
<gene>
    <name evidence="1" type="ORF">M406DRAFT_72892</name>
</gene>
<evidence type="ECO:0000313" key="2">
    <source>
        <dbReference type="Proteomes" id="UP000803844"/>
    </source>
</evidence>
<proteinExistence type="predicted"/>
<dbReference type="Proteomes" id="UP000803844">
    <property type="component" value="Unassembled WGS sequence"/>
</dbReference>
<organism evidence="1 2">
    <name type="scientific">Cryphonectria parasitica (strain ATCC 38755 / EP155)</name>
    <dbReference type="NCBI Taxonomy" id="660469"/>
    <lineage>
        <taxon>Eukaryota</taxon>
        <taxon>Fungi</taxon>
        <taxon>Dikarya</taxon>
        <taxon>Ascomycota</taxon>
        <taxon>Pezizomycotina</taxon>
        <taxon>Sordariomycetes</taxon>
        <taxon>Sordariomycetidae</taxon>
        <taxon>Diaporthales</taxon>
        <taxon>Cryphonectriaceae</taxon>
        <taxon>Cryphonectria-Endothia species complex</taxon>
        <taxon>Cryphonectria</taxon>
    </lineage>
</organism>
<dbReference type="AlphaFoldDB" id="A0A9P5CMB6"/>
<keyword evidence="2" id="KW-1185">Reference proteome</keyword>